<dbReference type="AlphaFoldDB" id="A0A2H5N2A1"/>
<proteinExistence type="predicted"/>
<comment type="caution">
    <text evidence="2">The sequence shown here is derived from an EMBL/GenBank/DDBJ whole genome shotgun (WGS) entry which is preliminary data.</text>
</comment>
<feature type="domain" description="Retrotransposon Copia-like N-terminal" evidence="1">
    <location>
        <begin position="22"/>
        <end position="59"/>
    </location>
</feature>
<evidence type="ECO:0000313" key="2">
    <source>
        <dbReference type="EMBL" id="GAY34356.1"/>
    </source>
</evidence>
<dbReference type="PANTHER" id="PTHR47481:SF10">
    <property type="entry name" value="COPIA-LIKE POLYPROTEIN_RETROTRANSPOSON"/>
    <property type="match status" value="1"/>
</dbReference>
<name>A0A2H5N2A1_CITUN</name>
<evidence type="ECO:0000313" key="3">
    <source>
        <dbReference type="Proteomes" id="UP000236630"/>
    </source>
</evidence>
<protein>
    <recommendedName>
        <fullName evidence="1">Retrotransposon Copia-like N-terminal domain-containing protein</fullName>
    </recommendedName>
</protein>
<dbReference type="Pfam" id="PF14244">
    <property type="entry name" value="Retrotran_gag_3"/>
    <property type="match status" value="1"/>
</dbReference>
<evidence type="ECO:0000259" key="1">
    <source>
        <dbReference type="Pfam" id="PF14244"/>
    </source>
</evidence>
<reference evidence="2 3" key="1">
    <citation type="journal article" date="2017" name="Front. Genet.">
        <title>Draft sequencing of the heterozygous diploid genome of Satsuma (Citrus unshiu Marc.) using a hybrid assembly approach.</title>
        <authorList>
            <person name="Shimizu T."/>
            <person name="Tanizawa Y."/>
            <person name="Mochizuki T."/>
            <person name="Nagasaki H."/>
            <person name="Yoshioka T."/>
            <person name="Toyoda A."/>
            <person name="Fujiyama A."/>
            <person name="Kaminuma E."/>
            <person name="Nakamura Y."/>
        </authorList>
    </citation>
    <scope>NUCLEOTIDE SEQUENCE [LARGE SCALE GENOMIC DNA]</scope>
    <source>
        <strain evidence="3">cv. Miyagawa wase</strain>
    </source>
</reference>
<organism evidence="2 3">
    <name type="scientific">Citrus unshiu</name>
    <name type="common">Satsuma mandarin</name>
    <name type="synonym">Citrus nobilis var. unshiu</name>
    <dbReference type="NCBI Taxonomy" id="55188"/>
    <lineage>
        <taxon>Eukaryota</taxon>
        <taxon>Viridiplantae</taxon>
        <taxon>Streptophyta</taxon>
        <taxon>Embryophyta</taxon>
        <taxon>Tracheophyta</taxon>
        <taxon>Spermatophyta</taxon>
        <taxon>Magnoliopsida</taxon>
        <taxon>eudicotyledons</taxon>
        <taxon>Gunneridae</taxon>
        <taxon>Pentapetalae</taxon>
        <taxon>rosids</taxon>
        <taxon>malvids</taxon>
        <taxon>Sapindales</taxon>
        <taxon>Rutaceae</taxon>
        <taxon>Aurantioideae</taxon>
        <taxon>Citrus</taxon>
    </lineage>
</organism>
<gene>
    <name evidence="2" type="ORF">CUMW_276700</name>
</gene>
<sequence>MASKTTSTVSYPYPSTLNISNFVSLKLTKNNYMLWKTQISGLIESQDMGGFLDGTYPEPVEFVLKSTVEAEASTTKQEYVMNYDYIMWRRSDRLLRGWIVGTLSEEVLGLAELETTITNHLLEQTWQYL</sequence>
<dbReference type="PANTHER" id="PTHR47481">
    <property type="match status" value="1"/>
</dbReference>
<dbReference type="InterPro" id="IPR029472">
    <property type="entry name" value="Copia-like_N"/>
</dbReference>
<dbReference type="EMBL" id="BDQV01001703">
    <property type="protein sequence ID" value="GAY34356.1"/>
    <property type="molecule type" value="Genomic_DNA"/>
</dbReference>
<accession>A0A2H5N2A1</accession>
<keyword evidence="3" id="KW-1185">Reference proteome</keyword>
<dbReference type="Proteomes" id="UP000236630">
    <property type="component" value="Unassembled WGS sequence"/>
</dbReference>